<sequence>MSAFKRSADSGSEPRFMSSYPRCFYGHIDLREKYNVVPPSVPGYLYGDQIVPAQSVSSMDQVTNVMVVESLDSSFGLRGFYSMEFEKHRRVVAFA</sequence>
<evidence type="ECO:0000313" key="1">
    <source>
        <dbReference type="EMBL" id="VDP91363.1"/>
    </source>
</evidence>
<dbReference type="Proteomes" id="UP000272942">
    <property type="component" value="Unassembled WGS sequence"/>
</dbReference>
<reference evidence="1 2" key="2">
    <citation type="submission" date="2018-11" db="EMBL/GenBank/DDBJ databases">
        <authorList>
            <consortium name="Pathogen Informatics"/>
        </authorList>
    </citation>
    <scope>NUCLEOTIDE SEQUENCE [LARGE SCALE GENOMIC DNA]</scope>
    <source>
        <strain evidence="1 2">Egypt</strain>
    </source>
</reference>
<gene>
    <name evidence="1" type="ORF">ECPE_LOCUS14091</name>
</gene>
<proteinExistence type="predicted"/>
<protein>
    <submittedName>
        <fullName evidence="3">UDENN domain-containing protein</fullName>
    </submittedName>
</protein>
<accession>A0A183B4F6</accession>
<keyword evidence="2" id="KW-1185">Reference proteome</keyword>
<dbReference type="EMBL" id="UZAN01056687">
    <property type="protein sequence ID" value="VDP91363.1"/>
    <property type="molecule type" value="Genomic_DNA"/>
</dbReference>
<dbReference type="WBParaSite" id="ECPE_0001413101-mRNA-1">
    <property type="protein sequence ID" value="ECPE_0001413101-mRNA-1"/>
    <property type="gene ID" value="ECPE_0001413101"/>
</dbReference>
<dbReference type="AlphaFoldDB" id="A0A183B4F6"/>
<organism evidence="3">
    <name type="scientific">Echinostoma caproni</name>
    <dbReference type="NCBI Taxonomy" id="27848"/>
    <lineage>
        <taxon>Eukaryota</taxon>
        <taxon>Metazoa</taxon>
        <taxon>Spiralia</taxon>
        <taxon>Lophotrochozoa</taxon>
        <taxon>Platyhelminthes</taxon>
        <taxon>Trematoda</taxon>
        <taxon>Digenea</taxon>
        <taxon>Plagiorchiida</taxon>
        <taxon>Echinostomata</taxon>
        <taxon>Echinostomatoidea</taxon>
        <taxon>Echinostomatidae</taxon>
        <taxon>Echinostoma</taxon>
    </lineage>
</organism>
<reference evidence="3" key="1">
    <citation type="submission" date="2016-06" db="UniProtKB">
        <authorList>
            <consortium name="WormBaseParasite"/>
        </authorList>
    </citation>
    <scope>IDENTIFICATION</scope>
</reference>
<evidence type="ECO:0000313" key="3">
    <source>
        <dbReference type="WBParaSite" id="ECPE_0001413101-mRNA-1"/>
    </source>
</evidence>
<name>A0A183B4F6_9TREM</name>
<evidence type="ECO:0000313" key="2">
    <source>
        <dbReference type="Proteomes" id="UP000272942"/>
    </source>
</evidence>